<dbReference type="SUPFAM" id="SSF102114">
    <property type="entry name" value="Radical SAM enzymes"/>
    <property type="match status" value="1"/>
</dbReference>
<dbReference type="Pfam" id="PF04055">
    <property type="entry name" value="Radical_SAM"/>
    <property type="match status" value="1"/>
</dbReference>
<dbReference type="eggNOG" id="COG1533">
    <property type="taxonomic scope" value="Bacteria"/>
</dbReference>
<dbReference type="GO" id="GO:0046872">
    <property type="term" value="F:metal ion binding"/>
    <property type="evidence" value="ECO:0007669"/>
    <property type="project" value="UniProtKB-KW"/>
</dbReference>
<dbReference type="PANTHER" id="PTHR43432:SF3">
    <property type="entry name" value="SLR0285 PROTEIN"/>
    <property type="match status" value="1"/>
</dbReference>
<evidence type="ECO:0000256" key="1">
    <source>
        <dbReference type="ARBA" id="ARBA00022723"/>
    </source>
</evidence>
<dbReference type="KEGG" id="tna:CTN_0572"/>
<dbReference type="HOGENOM" id="CLU_015525_2_2_0"/>
<evidence type="ECO:0000313" key="5">
    <source>
        <dbReference type="EMBL" id="ACM22748.1"/>
    </source>
</evidence>
<dbReference type="Gene3D" id="3.80.30.30">
    <property type="match status" value="1"/>
</dbReference>
<dbReference type="AlphaFoldDB" id="B9K716"/>
<evidence type="ECO:0000256" key="2">
    <source>
        <dbReference type="ARBA" id="ARBA00023004"/>
    </source>
</evidence>
<dbReference type="GO" id="GO:0051536">
    <property type="term" value="F:iron-sulfur cluster binding"/>
    <property type="evidence" value="ECO:0007669"/>
    <property type="project" value="UniProtKB-KW"/>
</dbReference>
<dbReference type="CDD" id="cd01335">
    <property type="entry name" value="Radical_SAM"/>
    <property type="match status" value="1"/>
</dbReference>
<protein>
    <submittedName>
        <fullName evidence="5">Radical SAM domain protein</fullName>
    </submittedName>
</protein>
<organism evidence="5 6">
    <name type="scientific">Thermotoga neapolitana (strain ATCC 49049 / DSM 4359 / NBRC 107923 / NS-E)</name>
    <dbReference type="NCBI Taxonomy" id="309803"/>
    <lineage>
        <taxon>Bacteria</taxon>
        <taxon>Thermotogati</taxon>
        <taxon>Thermotogota</taxon>
        <taxon>Thermotogae</taxon>
        <taxon>Thermotogales</taxon>
        <taxon>Thermotogaceae</taxon>
        <taxon>Thermotoga</taxon>
    </lineage>
</organism>
<dbReference type="GO" id="GO:0003824">
    <property type="term" value="F:catalytic activity"/>
    <property type="evidence" value="ECO:0007669"/>
    <property type="project" value="InterPro"/>
</dbReference>
<keyword evidence="6" id="KW-1185">Reference proteome</keyword>
<feature type="domain" description="Radical SAM core" evidence="4">
    <location>
        <begin position="24"/>
        <end position="189"/>
    </location>
</feature>
<reference evidence="5 6" key="1">
    <citation type="journal article" date="2009" name="Biosci. Biotechnol. Biochem.">
        <title>WeGAS: a web-based microbial genome annotation system.</title>
        <authorList>
            <person name="Lee D."/>
            <person name="Seo H."/>
            <person name="Park C."/>
            <person name="Park K."/>
        </authorList>
    </citation>
    <scope>NUCLEOTIDE SEQUENCE [LARGE SCALE GENOMIC DNA]</scope>
    <source>
        <strain evidence="6">ATCC 49049 / DSM 4359 / NBRC 107923 / NS-E</strain>
    </source>
</reference>
<sequence length="243" mass="29018">MRVREIQVKSALTFSEVKKRYTLSPYVGCTNSCVYCYARDYARRYKEMKWESEIIVKKNIDEALRGDIIRKKPVYVFMSTMCDPYQPIEEKYRLIRKCLEVFLEFPLLEIELMVLTKSTLVLRDLDLFKGMKKITVGLTVTTDDDEIRRVFEPNAASIEERIEVLKTLKENGVRTCAFISPMLPMDPERLSKMLKPHVDCVFIDDMHYRWRVKEFYKKLGLSWALEDEYFEKTRKRLLELFQK</sequence>
<dbReference type="InterPro" id="IPR040086">
    <property type="entry name" value="MJ0683-like"/>
</dbReference>
<keyword evidence="1" id="KW-0479">Metal-binding</keyword>
<dbReference type="InterPro" id="IPR007197">
    <property type="entry name" value="rSAM"/>
</dbReference>
<dbReference type="Proteomes" id="UP000000445">
    <property type="component" value="Chromosome"/>
</dbReference>
<name>B9K716_THENN</name>
<dbReference type="SFLD" id="SFLDS00029">
    <property type="entry name" value="Radical_SAM"/>
    <property type="match status" value="1"/>
</dbReference>
<keyword evidence="2" id="KW-0408">Iron</keyword>
<proteinExistence type="predicted"/>
<evidence type="ECO:0000256" key="3">
    <source>
        <dbReference type="ARBA" id="ARBA00023014"/>
    </source>
</evidence>
<dbReference type="SFLD" id="SFLDG01084">
    <property type="entry name" value="Uncharacterised_Radical_SAM_Su"/>
    <property type="match status" value="1"/>
</dbReference>
<keyword evidence="3" id="KW-0411">Iron-sulfur</keyword>
<evidence type="ECO:0000313" key="6">
    <source>
        <dbReference type="Proteomes" id="UP000000445"/>
    </source>
</evidence>
<evidence type="ECO:0000259" key="4">
    <source>
        <dbReference type="Pfam" id="PF04055"/>
    </source>
</evidence>
<dbReference type="PANTHER" id="PTHR43432">
    <property type="entry name" value="SLR0285 PROTEIN"/>
    <property type="match status" value="1"/>
</dbReference>
<gene>
    <name evidence="5" type="ordered locus">CTN_0572</name>
</gene>
<accession>B9K716</accession>
<dbReference type="InterPro" id="IPR058240">
    <property type="entry name" value="rSAM_sf"/>
</dbReference>
<dbReference type="EMBL" id="CP000916">
    <property type="protein sequence ID" value="ACM22748.1"/>
    <property type="molecule type" value="Genomic_DNA"/>
</dbReference>